<proteinExistence type="predicted"/>
<dbReference type="InterPro" id="IPR046703">
    <property type="entry name" value="DUF6776"/>
</dbReference>
<accession>A0A3B1B0I7</accession>
<reference evidence="2" key="1">
    <citation type="submission" date="2018-06" db="EMBL/GenBank/DDBJ databases">
        <authorList>
            <person name="Zhirakovskaya E."/>
        </authorList>
    </citation>
    <scope>NUCLEOTIDE SEQUENCE</scope>
</reference>
<organism evidence="2">
    <name type="scientific">hydrothermal vent metagenome</name>
    <dbReference type="NCBI Taxonomy" id="652676"/>
    <lineage>
        <taxon>unclassified sequences</taxon>
        <taxon>metagenomes</taxon>
        <taxon>ecological metagenomes</taxon>
    </lineage>
</organism>
<protein>
    <submittedName>
        <fullName evidence="2">Uncharacterized protein</fullName>
    </submittedName>
</protein>
<keyword evidence="1" id="KW-0175">Coiled coil</keyword>
<sequence length="238" mass="26688">MSSRLVIKSHSLWPRRAKLALMLLALGLGSWGVFLLGQQAAGLDNDSLRIERDRLRALLAETEAGNRRLSSRVVVLERAEQIDRQAYGEVERSLKQVQDEMLELREEVAFYRGIVSPAETASGLSVTRFSLFGMGGEGVYRFKLVLTQLRTNNRLVKGHARIAIEGVLHGKQTRLSLKEVSGGTLGRLKLRFKYFQNIEGDIVLPEGFLPSRVIIEVVPVGKGWKPFKKSFDWSDIVA</sequence>
<feature type="coiled-coil region" evidence="1">
    <location>
        <begin position="45"/>
        <end position="114"/>
    </location>
</feature>
<gene>
    <name evidence="2" type="ORF">MNBD_GAMMA20-280</name>
</gene>
<dbReference type="EMBL" id="UOFU01000350">
    <property type="protein sequence ID" value="VAX03810.1"/>
    <property type="molecule type" value="Genomic_DNA"/>
</dbReference>
<dbReference type="AlphaFoldDB" id="A0A3B1B0I7"/>
<evidence type="ECO:0000313" key="2">
    <source>
        <dbReference type="EMBL" id="VAX03810.1"/>
    </source>
</evidence>
<evidence type="ECO:0000256" key="1">
    <source>
        <dbReference type="SAM" id="Coils"/>
    </source>
</evidence>
<name>A0A3B1B0I7_9ZZZZ</name>
<dbReference type="Pfam" id="PF20567">
    <property type="entry name" value="DUF6776"/>
    <property type="match status" value="1"/>
</dbReference>